<gene>
    <name evidence="1" type="ORF">SAMN02910414_02080</name>
</gene>
<dbReference type="InterPro" id="IPR046313">
    <property type="entry name" value="DUF6465"/>
</dbReference>
<name>A0A1H3LR43_9FIRM</name>
<protein>
    <submittedName>
        <fullName evidence="1">Uncharacterized protein</fullName>
    </submittedName>
</protein>
<keyword evidence="2" id="KW-1185">Reference proteome</keyword>
<proteinExistence type="predicted"/>
<dbReference type="Proteomes" id="UP000183918">
    <property type="component" value="Unassembled WGS sequence"/>
</dbReference>
<accession>A0A1H3LR43</accession>
<dbReference type="EMBL" id="FNPG01000027">
    <property type="protein sequence ID" value="SDY66484.1"/>
    <property type="molecule type" value="Genomic_DNA"/>
</dbReference>
<evidence type="ECO:0000313" key="2">
    <source>
        <dbReference type="Proteomes" id="UP000183918"/>
    </source>
</evidence>
<dbReference type="AlphaFoldDB" id="A0A1H3LR43"/>
<evidence type="ECO:0000313" key="1">
    <source>
        <dbReference type="EMBL" id="SDY66484.1"/>
    </source>
</evidence>
<organism evidence="1 2">
    <name type="scientific">Lachnobacterium bovis DSM 14045</name>
    <dbReference type="NCBI Taxonomy" id="1122142"/>
    <lineage>
        <taxon>Bacteria</taxon>
        <taxon>Bacillati</taxon>
        <taxon>Bacillota</taxon>
        <taxon>Clostridia</taxon>
        <taxon>Lachnospirales</taxon>
        <taxon>Lachnospiraceae</taxon>
        <taxon>Lachnobacterium</taxon>
    </lineage>
</organism>
<sequence length="87" mass="10165">MAKKETLKVEKEKKVTTTKKETKEVQIYFQYGDREVNESDVNEKIKSALEEQGHKESIKTMDIYVKPEENAAYYVVNKTETGKVELF</sequence>
<reference evidence="1 2" key="1">
    <citation type="submission" date="2016-10" db="EMBL/GenBank/DDBJ databases">
        <authorList>
            <person name="de Groot N.N."/>
        </authorList>
    </citation>
    <scope>NUCLEOTIDE SEQUENCE [LARGE SCALE GENOMIC DNA]</scope>
    <source>
        <strain evidence="1 2">DSM 14045</strain>
    </source>
</reference>
<dbReference type="RefSeq" id="WP_074718703.1">
    <property type="nucleotide sequence ID" value="NZ_FNPG01000027.1"/>
</dbReference>
<dbReference type="Pfam" id="PF20069">
    <property type="entry name" value="DUF6465"/>
    <property type="match status" value="1"/>
</dbReference>
<dbReference type="OrthoDB" id="1711086at2"/>